<dbReference type="AlphaFoldDB" id="A0A7J7G131"/>
<evidence type="ECO:0000313" key="3">
    <source>
        <dbReference type="Proteomes" id="UP000593564"/>
    </source>
</evidence>
<protein>
    <submittedName>
        <fullName evidence="2">Uncharacterized protein</fullName>
    </submittedName>
</protein>
<reference evidence="3" key="1">
    <citation type="journal article" date="2020" name="Nat. Commun.">
        <title>Genome assembly of wild tea tree DASZ reveals pedigree and selection history of tea varieties.</title>
        <authorList>
            <person name="Zhang W."/>
            <person name="Zhang Y."/>
            <person name="Qiu H."/>
            <person name="Guo Y."/>
            <person name="Wan H."/>
            <person name="Zhang X."/>
            <person name="Scossa F."/>
            <person name="Alseekh S."/>
            <person name="Zhang Q."/>
            <person name="Wang P."/>
            <person name="Xu L."/>
            <person name="Schmidt M.H."/>
            <person name="Jia X."/>
            <person name="Li D."/>
            <person name="Zhu A."/>
            <person name="Guo F."/>
            <person name="Chen W."/>
            <person name="Ni D."/>
            <person name="Usadel B."/>
            <person name="Fernie A.R."/>
            <person name="Wen W."/>
        </authorList>
    </citation>
    <scope>NUCLEOTIDE SEQUENCE [LARGE SCALE GENOMIC DNA]</scope>
    <source>
        <strain evidence="3">cv. G240</strain>
    </source>
</reference>
<name>A0A7J7G131_CAMSI</name>
<keyword evidence="3" id="KW-1185">Reference proteome</keyword>
<sequence length="80" mass="8470">MSGTSGSGLGPGPGRRLGTCHRSRPEINRGLIFKYHSRPVGGIFQGKTVRIGIGGSGPRRTDFKLPSLLSCSCLSLLFVI</sequence>
<evidence type="ECO:0000256" key="1">
    <source>
        <dbReference type="SAM" id="MobiDB-lite"/>
    </source>
</evidence>
<dbReference type="Proteomes" id="UP000593564">
    <property type="component" value="Unassembled WGS sequence"/>
</dbReference>
<proteinExistence type="predicted"/>
<feature type="region of interest" description="Disordered" evidence="1">
    <location>
        <begin position="1"/>
        <end position="21"/>
    </location>
</feature>
<dbReference type="EMBL" id="JACBKZ010000014">
    <property type="protein sequence ID" value="KAF5934105.1"/>
    <property type="molecule type" value="Genomic_DNA"/>
</dbReference>
<comment type="caution">
    <text evidence="2">The sequence shown here is derived from an EMBL/GenBank/DDBJ whole genome shotgun (WGS) entry which is preliminary data.</text>
</comment>
<gene>
    <name evidence="2" type="ORF">HYC85_030276</name>
</gene>
<accession>A0A7J7G131</accession>
<feature type="compositionally biased region" description="Gly residues" evidence="1">
    <location>
        <begin position="1"/>
        <end position="15"/>
    </location>
</feature>
<organism evidence="2 3">
    <name type="scientific">Camellia sinensis</name>
    <name type="common">Tea plant</name>
    <name type="synonym">Thea sinensis</name>
    <dbReference type="NCBI Taxonomy" id="4442"/>
    <lineage>
        <taxon>Eukaryota</taxon>
        <taxon>Viridiplantae</taxon>
        <taxon>Streptophyta</taxon>
        <taxon>Embryophyta</taxon>
        <taxon>Tracheophyta</taxon>
        <taxon>Spermatophyta</taxon>
        <taxon>Magnoliopsida</taxon>
        <taxon>eudicotyledons</taxon>
        <taxon>Gunneridae</taxon>
        <taxon>Pentapetalae</taxon>
        <taxon>asterids</taxon>
        <taxon>Ericales</taxon>
        <taxon>Theaceae</taxon>
        <taxon>Camellia</taxon>
    </lineage>
</organism>
<evidence type="ECO:0000313" key="2">
    <source>
        <dbReference type="EMBL" id="KAF5934105.1"/>
    </source>
</evidence>
<reference evidence="2 3" key="2">
    <citation type="submission" date="2020-07" db="EMBL/GenBank/DDBJ databases">
        <title>Genome assembly of wild tea tree DASZ reveals pedigree and selection history of tea varieties.</title>
        <authorList>
            <person name="Zhang W."/>
        </authorList>
    </citation>
    <scope>NUCLEOTIDE SEQUENCE [LARGE SCALE GENOMIC DNA]</scope>
    <source>
        <strain evidence="3">cv. G240</strain>
        <tissue evidence="2">Leaf</tissue>
    </source>
</reference>